<dbReference type="HOGENOM" id="CLU_2411329_0_0_5"/>
<dbReference type="Proteomes" id="UP000019593">
    <property type="component" value="Chromosome"/>
</dbReference>
<gene>
    <name evidence="3" type="ORF">roselon_01651</name>
</gene>
<accession>W8SND4</accession>
<sequence length="92" mass="10411">MDWQDWPLAYRLLLQGNLAQENVLGVWFSSMVLLMAGSAFLLCFAAEPRDERRSVFRFGWLFLGLVFVGLSLDDSDHSTKDWPYGGPTPRGA</sequence>
<evidence type="ECO:0000256" key="2">
    <source>
        <dbReference type="SAM" id="Phobius"/>
    </source>
</evidence>
<evidence type="ECO:0000313" key="3">
    <source>
        <dbReference type="EMBL" id="AHM04030.1"/>
    </source>
</evidence>
<keyword evidence="2" id="KW-0812">Transmembrane</keyword>
<name>W8SND4_9RHOB</name>
<dbReference type="KEGG" id="red:roselon_01651"/>
<reference evidence="3 4" key="1">
    <citation type="submission" date="2013-03" db="EMBL/GenBank/DDBJ databases">
        <authorList>
            <person name="Fiebig A."/>
            <person name="Goeker M."/>
            <person name="Klenk H.-P.P."/>
        </authorList>
    </citation>
    <scope>NUCLEOTIDE SEQUENCE [LARGE SCALE GENOMIC DNA]</scope>
    <source>
        <strain evidence="4">DSM 19469</strain>
    </source>
</reference>
<dbReference type="STRING" id="1294273.roselon_01651"/>
<keyword evidence="2" id="KW-0472">Membrane</keyword>
<dbReference type="EMBL" id="CP004372">
    <property type="protein sequence ID" value="AHM04030.1"/>
    <property type="molecule type" value="Genomic_DNA"/>
</dbReference>
<organism evidence="3 4">
    <name type="scientific">Roseicyclus elongatus DSM 19469</name>
    <dbReference type="NCBI Taxonomy" id="1294273"/>
    <lineage>
        <taxon>Bacteria</taxon>
        <taxon>Pseudomonadati</taxon>
        <taxon>Pseudomonadota</taxon>
        <taxon>Alphaproteobacteria</taxon>
        <taxon>Rhodobacterales</taxon>
        <taxon>Roseobacteraceae</taxon>
        <taxon>Roseicyclus</taxon>
    </lineage>
</organism>
<evidence type="ECO:0000313" key="4">
    <source>
        <dbReference type="Proteomes" id="UP000019593"/>
    </source>
</evidence>
<feature type="transmembrane region" description="Helical" evidence="2">
    <location>
        <begin position="55"/>
        <end position="72"/>
    </location>
</feature>
<feature type="region of interest" description="Disordered" evidence="1">
    <location>
        <begin position="73"/>
        <end position="92"/>
    </location>
</feature>
<evidence type="ECO:0000256" key="1">
    <source>
        <dbReference type="SAM" id="MobiDB-lite"/>
    </source>
</evidence>
<keyword evidence="2" id="KW-1133">Transmembrane helix</keyword>
<proteinExistence type="predicted"/>
<feature type="transmembrane region" description="Helical" evidence="2">
    <location>
        <begin position="24"/>
        <end position="43"/>
    </location>
</feature>
<dbReference type="AlphaFoldDB" id="W8SND4"/>
<protein>
    <submittedName>
        <fullName evidence="3">Uncharacterized protein</fullName>
    </submittedName>
</protein>
<keyword evidence="4" id="KW-1185">Reference proteome</keyword>